<accession>A0ABR1GE86</accession>
<dbReference type="InterPro" id="IPR036380">
    <property type="entry name" value="Isochorismatase-like_sf"/>
</dbReference>
<dbReference type="CDD" id="cd00431">
    <property type="entry name" value="cysteine_hydrolases"/>
    <property type="match status" value="1"/>
</dbReference>
<dbReference type="InterPro" id="IPR050272">
    <property type="entry name" value="Isochorismatase-like_hydrls"/>
</dbReference>
<evidence type="ECO:0000313" key="4">
    <source>
        <dbReference type="EMBL" id="KAK7254282.1"/>
    </source>
</evidence>
<evidence type="ECO:0000256" key="1">
    <source>
        <dbReference type="ARBA" id="ARBA00006336"/>
    </source>
</evidence>
<comment type="similarity">
    <text evidence="1">Belongs to the isochorismatase family.</text>
</comment>
<evidence type="ECO:0000313" key="5">
    <source>
        <dbReference type="Proteomes" id="UP001363151"/>
    </source>
</evidence>
<evidence type="ECO:0000256" key="2">
    <source>
        <dbReference type="ARBA" id="ARBA00022801"/>
    </source>
</evidence>
<evidence type="ECO:0000259" key="3">
    <source>
        <dbReference type="Pfam" id="PF00857"/>
    </source>
</evidence>
<comment type="caution">
    <text evidence="4">The sequence shown here is derived from an EMBL/GenBank/DDBJ whole genome shotgun (WGS) entry which is preliminary data.</text>
</comment>
<dbReference type="Gene3D" id="3.40.50.850">
    <property type="entry name" value="Isochorismatase-like"/>
    <property type="match status" value="1"/>
</dbReference>
<feature type="domain" description="Isochorismatase-like" evidence="3">
    <location>
        <begin position="214"/>
        <end position="378"/>
    </location>
</feature>
<dbReference type="EMBL" id="JBBJCI010000031">
    <property type="protein sequence ID" value="KAK7254282.1"/>
    <property type="molecule type" value="Genomic_DNA"/>
</dbReference>
<dbReference type="PANTHER" id="PTHR43540">
    <property type="entry name" value="PEROXYUREIDOACRYLATE/UREIDOACRYLATE AMIDOHYDROLASE-RELATED"/>
    <property type="match status" value="1"/>
</dbReference>
<organism evidence="4 5">
    <name type="scientific">Aureococcus anophagefferens</name>
    <name type="common">Harmful bloom alga</name>
    <dbReference type="NCBI Taxonomy" id="44056"/>
    <lineage>
        <taxon>Eukaryota</taxon>
        <taxon>Sar</taxon>
        <taxon>Stramenopiles</taxon>
        <taxon>Ochrophyta</taxon>
        <taxon>Pelagophyceae</taxon>
        <taxon>Pelagomonadales</taxon>
        <taxon>Pelagomonadaceae</taxon>
        <taxon>Aureococcus</taxon>
    </lineage>
</organism>
<name>A0ABR1GE86_AURAN</name>
<proteinExistence type="inferred from homology"/>
<dbReference type="SUPFAM" id="SSF52499">
    <property type="entry name" value="Isochorismatase-like hydrolases"/>
    <property type="match status" value="1"/>
</dbReference>
<gene>
    <name evidence="4" type="ORF">SO694_00009273</name>
</gene>
<protein>
    <recommendedName>
        <fullName evidence="3">Isochorismatase-like domain-containing protein</fullName>
    </recommendedName>
</protein>
<sequence>MRVVLAVSGTLQEGFPLRKNLDAPGAPAVHLGSGLVRCVKSYLDTKEPGCREHGNDPNPCCVVTGDPADANVYELYLVDGEACVAALLGEPRYLAMAPDAVTLDLEAAETSGVVRAFARECLGDVARCSVLAVVSAAAPAAAAACLVPFVARGRGRTLAAFAAGVLAALPLTPAATPRPGPWSGATARAPGAELGDVAIPCGGGRCFHVSRRDTAVVCIDLQVDFLDADRGRVAKHYDERTLAHAHAARDNAARLLAAARRGGLTVAHSRSHRYGARIHRDLVGSGDAGYALDAAVAARPGEIVVDKWTFGAFASTDLEARLRRRGVTRILLCGVLTNVCVMATAVQACDRLFRVCLVEDATGAFDAGWHESAVGLINGPQVAAGHARAPAATGLYFGEKTTVANVEAALAGL</sequence>
<keyword evidence="5" id="KW-1185">Reference proteome</keyword>
<dbReference type="Proteomes" id="UP001363151">
    <property type="component" value="Unassembled WGS sequence"/>
</dbReference>
<reference evidence="4 5" key="1">
    <citation type="submission" date="2024-03" db="EMBL/GenBank/DDBJ databases">
        <title>Aureococcus anophagefferens CCMP1851 and Kratosvirus quantuckense: Draft genome of a second virus-susceptible host strain in the model system.</title>
        <authorList>
            <person name="Chase E."/>
            <person name="Truchon A.R."/>
            <person name="Schepens W."/>
            <person name="Wilhelm S.W."/>
        </authorList>
    </citation>
    <scope>NUCLEOTIDE SEQUENCE [LARGE SCALE GENOMIC DNA]</scope>
    <source>
        <strain evidence="4 5">CCMP1851</strain>
    </source>
</reference>
<dbReference type="InterPro" id="IPR000868">
    <property type="entry name" value="Isochorismatase-like_dom"/>
</dbReference>
<keyword evidence="2" id="KW-0378">Hydrolase</keyword>
<dbReference type="Pfam" id="PF00857">
    <property type="entry name" value="Isochorismatase"/>
    <property type="match status" value="1"/>
</dbReference>